<gene>
    <name evidence="2" type="ORF">GE061_007578</name>
</gene>
<protein>
    <submittedName>
        <fullName evidence="2">Uncharacterized protein</fullName>
    </submittedName>
</protein>
<dbReference type="Proteomes" id="UP000466442">
    <property type="component" value="Unassembled WGS sequence"/>
</dbReference>
<comment type="caution">
    <text evidence="2">The sequence shown here is derived from an EMBL/GenBank/DDBJ whole genome shotgun (WGS) entry which is preliminary data.</text>
</comment>
<feature type="compositionally biased region" description="Low complexity" evidence="1">
    <location>
        <begin position="77"/>
        <end position="86"/>
    </location>
</feature>
<accession>A0A8S9WS34</accession>
<evidence type="ECO:0000256" key="1">
    <source>
        <dbReference type="SAM" id="MobiDB-lite"/>
    </source>
</evidence>
<evidence type="ECO:0000313" key="2">
    <source>
        <dbReference type="EMBL" id="KAF6199552.1"/>
    </source>
</evidence>
<evidence type="ECO:0000313" key="3">
    <source>
        <dbReference type="Proteomes" id="UP000466442"/>
    </source>
</evidence>
<keyword evidence="3" id="KW-1185">Reference proteome</keyword>
<dbReference type="AlphaFoldDB" id="A0A8S9WS34"/>
<proteinExistence type="predicted"/>
<feature type="region of interest" description="Disordered" evidence="1">
    <location>
        <begin position="148"/>
        <end position="175"/>
    </location>
</feature>
<dbReference type="EMBL" id="WIXP02000015">
    <property type="protein sequence ID" value="KAF6199552.1"/>
    <property type="molecule type" value="Genomic_DNA"/>
</dbReference>
<sequence length="175" mass="18675">MEQKKTLRRESVQTEREVILSEQTDAGTPVLTAVFNHVELEWFYQPASAGSSGSAARSSAAPPAASSRHQHSCTGPVRSSRLASRVRAVPYPQVGTAGAPGGQFPVQSASASAGPEECRCRVELEPTCESAPRDPQRSTPMLFIPFSVPSQHHHLSQPAVSPSPASTPLIKVRQP</sequence>
<organism evidence="2 3">
    <name type="scientific">Apolygus lucorum</name>
    <name type="common">Small green plant bug</name>
    <name type="synonym">Lygocoris lucorum</name>
    <dbReference type="NCBI Taxonomy" id="248454"/>
    <lineage>
        <taxon>Eukaryota</taxon>
        <taxon>Metazoa</taxon>
        <taxon>Ecdysozoa</taxon>
        <taxon>Arthropoda</taxon>
        <taxon>Hexapoda</taxon>
        <taxon>Insecta</taxon>
        <taxon>Pterygota</taxon>
        <taxon>Neoptera</taxon>
        <taxon>Paraneoptera</taxon>
        <taxon>Hemiptera</taxon>
        <taxon>Heteroptera</taxon>
        <taxon>Panheteroptera</taxon>
        <taxon>Cimicomorpha</taxon>
        <taxon>Miridae</taxon>
        <taxon>Mirini</taxon>
        <taxon>Apolygus</taxon>
    </lineage>
</organism>
<reference evidence="2" key="1">
    <citation type="journal article" date="2021" name="Mol. Ecol. Resour.">
        <title>Apolygus lucorum genome provides insights into omnivorousness and mesophyll feeding.</title>
        <authorList>
            <person name="Liu Y."/>
            <person name="Liu H."/>
            <person name="Wang H."/>
            <person name="Huang T."/>
            <person name="Liu B."/>
            <person name="Yang B."/>
            <person name="Yin L."/>
            <person name="Li B."/>
            <person name="Zhang Y."/>
            <person name="Zhang S."/>
            <person name="Jiang F."/>
            <person name="Zhang X."/>
            <person name="Ren Y."/>
            <person name="Wang B."/>
            <person name="Wang S."/>
            <person name="Lu Y."/>
            <person name="Wu K."/>
            <person name="Fan W."/>
            <person name="Wang G."/>
        </authorList>
    </citation>
    <scope>NUCLEOTIDE SEQUENCE</scope>
    <source>
        <strain evidence="2">12Hb</strain>
    </source>
</reference>
<feature type="compositionally biased region" description="Basic and acidic residues" evidence="1">
    <location>
        <begin position="1"/>
        <end position="19"/>
    </location>
</feature>
<feature type="region of interest" description="Disordered" evidence="1">
    <location>
        <begin position="48"/>
        <end position="86"/>
    </location>
</feature>
<feature type="region of interest" description="Disordered" evidence="1">
    <location>
        <begin position="1"/>
        <end position="25"/>
    </location>
</feature>
<feature type="compositionally biased region" description="Low complexity" evidence="1">
    <location>
        <begin position="48"/>
        <end position="67"/>
    </location>
</feature>
<name>A0A8S9WS34_APOLU</name>